<dbReference type="Gene3D" id="1.20.140.160">
    <property type="match status" value="1"/>
</dbReference>
<gene>
    <name evidence="1" type="ordered locus">BH3536</name>
</gene>
<organism evidence="1 2">
    <name type="scientific">Halalkalibacterium halodurans (strain ATCC BAA-125 / DSM 18197 / FERM 7344 / JCM 9153 / C-125)</name>
    <name type="common">Bacillus halodurans</name>
    <dbReference type="NCBI Taxonomy" id="272558"/>
    <lineage>
        <taxon>Bacteria</taxon>
        <taxon>Bacillati</taxon>
        <taxon>Bacillota</taxon>
        <taxon>Bacilli</taxon>
        <taxon>Bacillales</taxon>
        <taxon>Bacillaceae</taxon>
        <taxon>Halalkalibacterium (ex Joshi et al. 2022)</taxon>
    </lineage>
</organism>
<dbReference type="RefSeq" id="WP_010899665.1">
    <property type="nucleotide sequence ID" value="NC_002570.2"/>
</dbReference>
<dbReference type="InterPro" id="IPR013324">
    <property type="entry name" value="RNA_pol_sigma_r3/r4-like"/>
</dbReference>
<dbReference type="HOGENOM" id="CLU_143315_0_0_9"/>
<protein>
    <submittedName>
        <fullName evidence="1">BH3536 protein</fullName>
    </submittedName>
</protein>
<dbReference type="OrthoDB" id="2381655at2"/>
<sequence length="154" mass="18260">MKKNRKNKNALLYRQVETLLRHYKNYKTGIKNLKVQLDYIMPGITANYEFREGSTGTFVIYSPTEKYAIDRIESKRALDLHEKIKKYELIVQCIDDSLKDLTEDERRFVEIRYFNNKPIRYAADVLGYSERSIFNLRRDVLDKLKISLSGVINL</sequence>
<dbReference type="SUPFAM" id="SSF88659">
    <property type="entry name" value="Sigma3 and sigma4 domains of RNA polymerase sigma factors"/>
    <property type="match status" value="1"/>
</dbReference>
<proteinExistence type="predicted"/>
<name>Q9K737_HALH5</name>
<dbReference type="STRING" id="272558.gene:10729449"/>
<evidence type="ECO:0000313" key="1">
    <source>
        <dbReference type="EMBL" id="BAB07255.1"/>
    </source>
</evidence>
<dbReference type="AlphaFoldDB" id="Q9K737"/>
<keyword evidence="2" id="KW-1185">Reference proteome</keyword>
<dbReference type="KEGG" id="bha:BH3536"/>
<dbReference type="PIR" id="H84091">
    <property type="entry name" value="H84091"/>
</dbReference>
<reference evidence="1 2" key="1">
    <citation type="journal article" date="2000" name="Nucleic Acids Res.">
        <title>Complete genome sequence of the alkaliphilic bacterium Bacillus halodurans and genomic sequence comparison with Bacillus subtilis.</title>
        <authorList>
            <person name="Takami H."/>
            <person name="Nakasone K."/>
            <person name="Takaki Y."/>
            <person name="Maeno G."/>
            <person name="Sasaki R."/>
            <person name="Masui N."/>
            <person name="Fuji F."/>
            <person name="Hirama C."/>
            <person name="Nakamura Y."/>
            <person name="Ogasawara N."/>
            <person name="Kuhara S."/>
            <person name="Horikoshi K."/>
        </authorList>
    </citation>
    <scope>NUCLEOTIDE SEQUENCE [LARGE SCALE GENOMIC DNA]</scope>
    <source>
        <strain evidence="2">ATCC BAA-125 / DSM 18197 / FERM 7344 / JCM 9153 / C-125</strain>
    </source>
</reference>
<dbReference type="Proteomes" id="UP000001258">
    <property type="component" value="Chromosome"/>
</dbReference>
<dbReference type="EMBL" id="BA000004">
    <property type="protein sequence ID" value="BAB07255.1"/>
    <property type="molecule type" value="Genomic_DNA"/>
</dbReference>
<accession>Q9K737</accession>
<evidence type="ECO:0000313" key="2">
    <source>
        <dbReference type="Proteomes" id="UP000001258"/>
    </source>
</evidence>
<dbReference type="eggNOG" id="COG1191">
    <property type="taxonomic scope" value="Bacteria"/>
</dbReference>